<dbReference type="Gene3D" id="2.40.170.20">
    <property type="entry name" value="TonB-dependent receptor, beta-barrel domain"/>
    <property type="match status" value="1"/>
</dbReference>
<keyword evidence="3 11" id="KW-1134">Transmembrane beta strand</keyword>
<evidence type="ECO:0000313" key="15">
    <source>
        <dbReference type="EMBL" id="RVT41999.1"/>
    </source>
</evidence>
<dbReference type="AlphaFoldDB" id="A0A437J916"/>
<dbReference type="GO" id="GO:0006826">
    <property type="term" value="P:iron ion transport"/>
    <property type="evidence" value="ECO:0007669"/>
    <property type="project" value="UniProtKB-KW"/>
</dbReference>
<protein>
    <submittedName>
        <fullName evidence="15">TonB-dependent receptor</fullName>
    </submittedName>
</protein>
<keyword evidence="16" id="KW-1185">Reference proteome</keyword>
<evidence type="ECO:0000259" key="14">
    <source>
        <dbReference type="Pfam" id="PF07715"/>
    </source>
</evidence>
<evidence type="ECO:0000256" key="10">
    <source>
        <dbReference type="ARBA" id="ARBA00023237"/>
    </source>
</evidence>
<evidence type="ECO:0000256" key="9">
    <source>
        <dbReference type="ARBA" id="ARBA00023136"/>
    </source>
</evidence>
<evidence type="ECO:0000256" key="1">
    <source>
        <dbReference type="ARBA" id="ARBA00004571"/>
    </source>
</evidence>
<dbReference type="SUPFAM" id="SSF56935">
    <property type="entry name" value="Porins"/>
    <property type="match status" value="1"/>
</dbReference>
<evidence type="ECO:0000256" key="6">
    <source>
        <dbReference type="ARBA" id="ARBA00023004"/>
    </source>
</evidence>
<keyword evidence="15" id="KW-0675">Receptor</keyword>
<name>A0A437J916_9SPHN</name>
<keyword evidence="7" id="KW-0406">Ion transport</keyword>
<keyword evidence="10 11" id="KW-0998">Cell outer membrane</keyword>
<evidence type="ECO:0000256" key="11">
    <source>
        <dbReference type="PROSITE-ProRule" id="PRU01360"/>
    </source>
</evidence>
<keyword evidence="2 11" id="KW-0813">Transport</keyword>
<dbReference type="Pfam" id="PF00593">
    <property type="entry name" value="TonB_dep_Rec_b-barrel"/>
    <property type="match status" value="1"/>
</dbReference>
<organism evidence="15 16">
    <name type="scientific">Sphingobium algorifonticola</name>
    <dbReference type="NCBI Taxonomy" id="2008318"/>
    <lineage>
        <taxon>Bacteria</taxon>
        <taxon>Pseudomonadati</taxon>
        <taxon>Pseudomonadota</taxon>
        <taxon>Alphaproteobacteria</taxon>
        <taxon>Sphingomonadales</taxon>
        <taxon>Sphingomonadaceae</taxon>
        <taxon>Sphingobium</taxon>
    </lineage>
</organism>
<dbReference type="InterPro" id="IPR039426">
    <property type="entry name" value="TonB-dep_rcpt-like"/>
</dbReference>
<evidence type="ECO:0000256" key="3">
    <source>
        <dbReference type="ARBA" id="ARBA00022452"/>
    </source>
</evidence>
<keyword evidence="5 11" id="KW-0812">Transmembrane</keyword>
<dbReference type="EMBL" id="RZUL01000002">
    <property type="protein sequence ID" value="RVT41999.1"/>
    <property type="molecule type" value="Genomic_DNA"/>
</dbReference>
<gene>
    <name evidence="15" type="ORF">ENE74_07050</name>
</gene>
<dbReference type="InterPro" id="IPR000531">
    <property type="entry name" value="Beta-barrel_TonB"/>
</dbReference>
<comment type="similarity">
    <text evidence="11 12">Belongs to the TonB-dependent receptor family.</text>
</comment>
<feature type="domain" description="TonB-dependent receptor plug" evidence="14">
    <location>
        <begin position="82"/>
        <end position="188"/>
    </location>
</feature>
<accession>A0A437J916</accession>
<keyword evidence="4" id="KW-0410">Iron transport</keyword>
<proteinExistence type="inferred from homology"/>
<dbReference type="Proteomes" id="UP000282977">
    <property type="component" value="Unassembled WGS sequence"/>
</dbReference>
<dbReference type="PANTHER" id="PTHR32552">
    <property type="entry name" value="FERRICHROME IRON RECEPTOR-RELATED"/>
    <property type="match status" value="1"/>
</dbReference>
<comment type="subcellular location">
    <subcellularLocation>
        <location evidence="1 11">Cell outer membrane</location>
        <topology evidence="1 11">Multi-pass membrane protein</topology>
    </subcellularLocation>
</comment>
<keyword evidence="8 12" id="KW-0798">TonB box</keyword>
<evidence type="ECO:0000256" key="12">
    <source>
        <dbReference type="RuleBase" id="RU003357"/>
    </source>
</evidence>
<dbReference type="InterPro" id="IPR012910">
    <property type="entry name" value="Plug_dom"/>
</dbReference>
<dbReference type="OrthoDB" id="7051185at2"/>
<keyword evidence="6" id="KW-0408">Iron</keyword>
<keyword evidence="9 11" id="KW-0472">Membrane</keyword>
<dbReference type="Pfam" id="PF07715">
    <property type="entry name" value="Plug"/>
    <property type="match status" value="1"/>
</dbReference>
<dbReference type="PROSITE" id="PS52016">
    <property type="entry name" value="TONB_DEPENDENT_REC_3"/>
    <property type="match status" value="1"/>
</dbReference>
<reference evidence="15 16" key="1">
    <citation type="submission" date="2019-01" db="EMBL/GenBank/DDBJ databases">
        <authorList>
            <person name="Chen W.-M."/>
        </authorList>
    </citation>
    <scope>NUCLEOTIDE SEQUENCE [LARGE SCALE GENOMIC DNA]</scope>
    <source>
        <strain evidence="15 16">TLA-22</strain>
    </source>
</reference>
<dbReference type="InterPro" id="IPR036942">
    <property type="entry name" value="Beta-barrel_TonB_sf"/>
</dbReference>
<evidence type="ECO:0000256" key="5">
    <source>
        <dbReference type="ARBA" id="ARBA00022692"/>
    </source>
</evidence>
<evidence type="ECO:0000313" key="16">
    <source>
        <dbReference type="Proteomes" id="UP000282977"/>
    </source>
</evidence>
<evidence type="ECO:0000256" key="4">
    <source>
        <dbReference type="ARBA" id="ARBA00022496"/>
    </source>
</evidence>
<dbReference type="PANTHER" id="PTHR32552:SF81">
    <property type="entry name" value="TONB-DEPENDENT OUTER MEMBRANE RECEPTOR"/>
    <property type="match status" value="1"/>
</dbReference>
<feature type="domain" description="TonB-dependent receptor-like beta-barrel" evidence="13">
    <location>
        <begin position="322"/>
        <end position="749"/>
    </location>
</feature>
<dbReference type="GO" id="GO:0009279">
    <property type="term" value="C:cell outer membrane"/>
    <property type="evidence" value="ECO:0007669"/>
    <property type="project" value="UniProtKB-SubCell"/>
</dbReference>
<comment type="caution">
    <text evidence="15">The sequence shown here is derived from an EMBL/GenBank/DDBJ whole genome shotgun (WGS) entry which is preliminary data.</text>
</comment>
<evidence type="ECO:0000256" key="2">
    <source>
        <dbReference type="ARBA" id="ARBA00022448"/>
    </source>
</evidence>
<evidence type="ECO:0000256" key="7">
    <source>
        <dbReference type="ARBA" id="ARBA00023065"/>
    </source>
</evidence>
<evidence type="ECO:0000259" key="13">
    <source>
        <dbReference type="Pfam" id="PF00593"/>
    </source>
</evidence>
<sequence length="783" mass="86557">MFPNADRRKIRRSPNHIDIMFRGDTQMRDSFSSAGFRHMLRAGVSLGFMALPTVALAQDAPQADGAGLPDIVVTAQRRNERVQDVPISITAFGAEQLQARGITDISRLDKFTPGFNFGQSGLDQRPAIRGVRTENVAGNGDPTIGFYVDDIYQSRSVQAGQPFIDLQRVEVARGPQGTLFGRNTFGGAVSVVTAVPTKDFDYGGNFIAGNFNRFAGDGFINIPVSDTFGIRVAGSKERRDGYVKNIVVRNNDLFEKDSSFVRVTARYAPSDDLEVILRGNFWHEGGTGGQAFGYKPQGLLVDPTTGLRSLSGVLVPNVNTLPRDGIPDLNGFDLGTRVDPDPYTWQSQLPARTEIKQWAGSGQIRWQNDSIFVRSITSYQDFQYFSNSGSIVGTPVDETLQTRNSEAFSQEFQIGGAQSKPLQWIVGLYYFDDKIFDEFRSDRLNLNDGVNGGAFPTAVKVKSYAAYAQASYYVTEQLRLTGGGRYTIDKKDFDADNFNLVAGVPVRTSGLDASDKFKKFTWRLGADYFATPQNMLYANVSTGFRSGGFNGGAGTNPNIPATFQPETVTAYEIGSKNRFLNGMLQLNLAAFYNDFKDLQIQNQFLVNAVTLSAIRNAGAAYTYGLEADAIFKPVPELTLTATMSLMKSRYEEYVTGPPAGYSGSFLSLEGNRIPFTPKYKFTTGARYDLVIDGIGIIYPQIDAVFSGGYFNTDYNTVLDYQKAYQKLDLRLGWDSEDDRFGVELFVENVTDEAVKNRGVFGSQGLNANYEPPRFYGIRFRVRK</sequence>
<evidence type="ECO:0000256" key="8">
    <source>
        <dbReference type="ARBA" id="ARBA00023077"/>
    </source>
</evidence>